<keyword evidence="7" id="KW-1185">Reference proteome</keyword>
<evidence type="ECO:0000313" key="7">
    <source>
        <dbReference type="Proteomes" id="UP000755104"/>
    </source>
</evidence>
<dbReference type="PANTHER" id="PTHR30537">
    <property type="entry name" value="HTH-TYPE TRANSCRIPTIONAL REGULATOR"/>
    <property type="match status" value="1"/>
</dbReference>
<evidence type="ECO:0000256" key="3">
    <source>
        <dbReference type="ARBA" id="ARBA00023125"/>
    </source>
</evidence>
<dbReference type="InterPro" id="IPR036388">
    <property type="entry name" value="WH-like_DNA-bd_sf"/>
</dbReference>
<keyword evidence="2" id="KW-0805">Transcription regulation</keyword>
<dbReference type="SUPFAM" id="SSF46785">
    <property type="entry name" value="Winged helix' DNA-binding domain"/>
    <property type="match status" value="1"/>
</dbReference>
<dbReference type="PANTHER" id="PTHR30537:SF3">
    <property type="entry name" value="TRANSCRIPTIONAL REGULATORY PROTEIN"/>
    <property type="match status" value="1"/>
</dbReference>
<sequence>MPLDPQDLGDLIAIRDAGTLSAAAKARGVAVSTVSRRIETLESALGLQLVDRRTDGVRLTSVGMAVAEAASPIAEQMRRVERLAESLRQGVKKVPVRISATEFVISDVLAPALGQLWAIGADFPVHLQSQADVVSLAGRDADLAIRMVRPEGASLYARKLADIRLGLFASTDYLAGRDPAVIDLKAERLLIYDDSYGRLPELDWVSRHGLSDAVVMRTGSTRGLLAAAQAGAGIALLPVPFALRAVTLIEVTPPSALPSRLPWLIVHRDLRGLPAIRLAQKWVVQAFASLH</sequence>
<evidence type="ECO:0000256" key="4">
    <source>
        <dbReference type="ARBA" id="ARBA00023163"/>
    </source>
</evidence>
<accession>A0ABS7JCR4</accession>
<dbReference type="SUPFAM" id="SSF53850">
    <property type="entry name" value="Periplasmic binding protein-like II"/>
    <property type="match status" value="1"/>
</dbReference>
<name>A0ABS7JCR4_9SPHN</name>
<dbReference type="InterPro" id="IPR036390">
    <property type="entry name" value="WH_DNA-bd_sf"/>
</dbReference>
<evidence type="ECO:0000256" key="2">
    <source>
        <dbReference type="ARBA" id="ARBA00023015"/>
    </source>
</evidence>
<dbReference type="RefSeq" id="WP_221560536.1">
    <property type="nucleotide sequence ID" value="NZ_JAIGNO010000021.1"/>
</dbReference>
<feature type="domain" description="HTH lysR-type" evidence="5">
    <location>
        <begin position="3"/>
        <end position="60"/>
    </location>
</feature>
<comment type="similarity">
    <text evidence="1">Belongs to the LysR transcriptional regulatory family.</text>
</comment>
<dbReference type="Pfam" id="PF03466">
    <property type="entry name" value="LysR_substrate"/>
    <property type="match status" value="1"/>
</dbReference>
<organism evidence="6 7">
    <name type="scientific">Qipengyuania qiaonensis</name>
    <dbReference type="NCBI Taxonomy" id="2867240"/>
    <lineage>
        <taxon>Bacteria</taxon>
        <taxon>Pseudomonadati</taxon>
        <taxon>Pseudomonadota</taxon>
        <taxon>Alphaproteobacteria</taxon>
        <taxon>Sphingomonadales</taxon>
        <taxon>Erythrobacteraceae</taxon>
        <taxon>Qipengyuania</taxon>
    </lineage>
</organism>
<dbReference type="EMBL" id="JAIGNO010000021">
    <property type="protein sequence ID" value="MBX7484126.1"/>
    <property type="molecule type" value="Genomic_DNA"/>
</dbReference>
<dbReference type="Gene3D" id="3.40.190.290">
    <property type="match status" value="1"/>
</dbReference>
<comment type="caution">
    <text evidence="6">The sequence shown here is derived from an EMBL/GenBank/DDBJ whole genome shotgun (WGS) entry which is preliminary data.</text>
</comment>
<reference evidence="6 7" key="1">
    <citation type="submission" date="2021-08" db="EMBL/GenBank/DDBJ databases">
        <title>Comparative Genomics Analysis of the Genus Qipengyuania Reveals Extensive Genetic Diversity and Metabolic Versatility, Including the Description of Fifteen Novel Species.</title>
        <authorList>
            <person name="Liu Y."/>
        </authorList>
    </citation>
    <scope>NUCLEOTIDE SEQUENCE [LARGE SCALE GENOMIC DNA]</scope>
    <source>
        <strain evidence="6 7">6D47A</strain>
    </source>
</reference>
<evidence type="ECO:0000313" key="6">
    <source>
        <dbReference type="EMBL" id="MBX7484126.1"/>
    </source>
</evidence>
<keyword evidence="3" id="KW-0238">DNA-binding</keyword>
<keyword evidence="4" id="KW-0804">Transcription</keyword>
<dbReference type="Pfam" id="PF00126">
    <property type="entry name" value="HTH_1"/>
    <property type="match status" value="1"/>
</dbReference>
<evidence type="ECO:0000256" key="1">
    <source>
        <dbReference type="ARBA" id="ARBA00009437"/>
    </source>
</evidence>
<dbReference type="Gene3D" id="1.10.10.10">
    <property type="entry name" value="Winged helix-like DNA-binding domain superfamily/Winged helix DNA-binding domain"/>
    <property type="match status" value="1"/>
</dbReference>
<dbReference type="InterPro" id="IPR058163">
    <property type="entry name" value="LysR-type_TF_proteobact-type"/>
</dbReference>
<dbReference type="PROSITE" id="PS50931">
    <property type="entry name" value="HTH_LYSR"/>
    <property type="match status" value="1"/>
</dbReference>
<gene>
    <name evidence="6" type="ORF">K3174_16490</name>
</gene>
<dbReference type="InterPro" id="IPR000847">
    <property type="entry name" value="LysR_HTH_N"/>
</dbReference>
<evidence type="ECO:0000259" key="5">
    <source>
        <dbReference type="PROSITE" id="PS50931"/>
    </source>
</evidence>
<proteinExistence type="inferred from homology"/>
<dbReference type="Proteomes" id="UP000755104">
    <property type="component" value="Unassembled WGS sequence"/>
</dbReference>
<dbReference type="InterPro" id="IPR005119">
    <property type="entry name" value="LysR_subst-bd"/>
</dbReference>
<protein>
    <submittedName>
        <fullName evidence="6">LysR family transcriptional regulator</fullName>
    </submittedName>
</protein>